<comment type="similarity">
    <text evidence="1">Belongs to the RNase H2 subunit B family.</text>
</comment>
<evidence type="ECO:0000313" key="6">
    <source>
        <dbReference type="Proteomes" id="UP000005237"/>
    </source>
</evidence>
<accession>A0A8R1DSF8</accession>
<dbReference type="OMA" id="QIHCGHS"/>
<name>A0A8R1DSF8_CAEJA</name>
<feature type="compositionally biased region" description="Polar residues" evidence="3">
    <location>
        <begin position="272"/>
        <end position="285"/>
    </location>
</feature>
<organism evidence="5 6">
    <name type="scientific">Caenorhabditis japonica</name>
    <dbReference type="NCBI Taxonomy" id="281687"/>
    <lineage>
        <taxon>Eukaryota</taxon>
        <taxon>Metazoa</taxon>
        <taxon>Ecdysozoa</taxon>
        <taxon>Nematoda</taxon>
        <taxon>Chromadorea</taxon>
        <taxon>Rhabditida</taxon>
        <taxon>Rhabditina</taxon>
        <taxon>Rhabditomorpha</taxon>
        <taxon>Rhabditoidea</taxon>
        <taxon>Rhabditidae</taxon>
        <taxon>Peloderinae</taxon>
        <taxon>Caenorhabditis</taxon>
    </lineage>
</organism>
<reference evidence="5" key="2">
    <citation type="submission" date="2022-06" db="UniProtKB">
        <authorList>
            <consortium name="EnsemblMetazoa"/>
        </authorList>
    </citation>
    <scope>IDENTIFICATION</scope>
    <source>
        <strain evidence="5">DF5081</strain>
    </source>
</reference>
<reference evidence="6" key="1">
    <citation type="submission" date="2010-08" db="EMBL/GenBank/DDBJ databases">
        <authorList>
            <consortium name="Caenorhabditis japonica Sequencing Consortium"/>
            <person name="Wilson R.K."/>
        </authorList>
    </citation>
    <scope>NUCLEOTIDE SEQUENCE [LARGE SCALE GENOMIC DNA]</scope>
    <source>
        <strain evidence="6">DF5081</strain>
    </source>
</reference>
<feature type="region of interest" description="Disordered" evidence="3">
    <location>
        <begin position="238"/>
        <end position="285"/>
    </location>
</feature>
<evidence type="ECO:0000313" key="5">
    <source>
        <dbReference type="EnsemblMetazoa" id="CJA10626.1"/>
    </source>
</evidence>
<keyword evidence="6" id="KW-1185">Reference proteome</keyword>
<dbReference type="Gene3D" id="2.20.25.530">
    <property type="match status" value="1"/>
</dbReference>
<evidence type="ECO:0000256" key="3">
    <source>
        <dbReference type="SAM" id="MobiDB-lite"/>
    </source>
</evidence>
<dbReference type="PANTHER" id="PTHR13383">
    <property type="entry name" value="RIBONUCLEASE H2 SUBUNIT B"/>
    <property type="match status" value="1"/>
</dbReference>
<dbReference type="CDD" id="cd09270">
    <property type="entry name" value="RNase_H2-B"/>
    <property type="match status" value="1"/>
</dbReference>
<dbReference type="Gene3D" id="1.10.20.120">
    <property type="match status" value="1"/>
</dbReference>
<proteinExistence type="inferred from homology"/>
<dbReference type="AlphaFoldDB" id="A0A8R1DSF8"/>
<feature type="compositionally biased region" description="Basic and acidic residues" evidence="3">
    <location>
        <begin position="251"/>
        <end position="264"/>
    </location>
</feature>
<dbReference type="GO" id="GO:0032299">
    <property type="term" value="C:ribonuclease H2 complex"/>
    <property type="evidence" value="ECO:0007669"/>
    <property type="project" value="InterPro"/>
</dbReference>
<protein>
    <submittedName>
        <fullName evidence="5">RNase_H2-Ydr279 domain-containing protein</fullName>
    </submittedName>
</protein>
<dbReference type="Pfam" id="PF09468">
    <property type="entry name" value="RNase_H2-Ydr279"/>
    <property type="match status" value="1"/>
</dbReference>
<comment type="subunit">
    <text evidence="2">The RNase H2 complex is a heterotrimer composed of the catalytic subunit RNASEH2A and the non-catalytic subunits RNASEH2B and RNASEH2C.</text>
</comment>
<dbReference type="Proteomes" id="UP000005237">
    <property type="component" value="Unassembled WGS sequence"/>
</dbReference>
<evidence type="ECO:0000256" key="1">
    <source>
        <dbReference type="ARBA" id="ARBA00009823"/>
    </source>
</evidence>
<evidence type="ECO:0000256" key="2">
    <source>
        <dbReference type="ARBA" id="ARBA00011277"/>
    </source>
</evidence>
<dbReference type="InterPro" id="IPR019024">
    <property type="entry name" value="RNase_H2_suB_wHTH"/>
</dbReference>
<dbReference type="GO" id="GO:0006401">
    <property type="term" value="P:RNA catabolic process"/>
    <property type="evidence" value="ECO:0007669"/>
    <property type="project" value="TreeGrafter"/>
</dbReference>
<evidence type="ECO:0000259" key="4">
    <source>
        <dbReference type="Pfam" id="PF09468"/>
    </source>
</evidence>
<dbReference type="PANTHER" id="PTHR13383:SF11">
    <property type="entry name" value="RIBONUCLEASE H2 SUBUNIT B"/>
    <property type="match status" value="1"/>
</dbReference>
<sequence>MPPKTRKAKQENDEEIEESVEDVKPTKLPETDESFARKFVVAKENTLPSSRIIKLRHPKEGCALFRISEDCFDEILAVNDGHRSFFYGESVISDGTIHLFAPYHPVFVCLPYLQKTSEKFVEISEILIDEQFKAIEELARNQRVLKALEGVCDVKDVLDVQLFRLNNEKMMEWMRKKFDALKKELELDAHKTLLECPDAFDRHVFSFLSDYLHPSLVTSVRLHLNIPEAPVTENIDMSMKRRAPEEDEYENEKPAAKKPKESVQKKKLQAASKGTKNISSFFTKK</sequence>
<dbReference type="GO" id="GO:0005654">
    <property type="term" value="C:nucleoplasm"/>
    <property type="evidence" value="ECO:0007669"/>
    <property type="project" value="TreeGrafter"/>
</dbReference>
<dbReference type="EnsemblMetazoa" id="CJA10626.1">
    <property type="protein sequence ID" value="CJA10626.1"/>
    <property type="gene ID" value="WBGene00129830"/>
</dbReference>
<feature type="domain" description="Ribonuclease H2 subunit B wHTH" evidence="4">
    <location>
        <begin position="107"/>
        <end position="268"/>
    </location>
</feature>
<dbReference type="InterPro" id="IPR040456">
    <property type="entry name" value="RNase_H2_suB"/>
</dbReference>
<feature type="region of interest" description="Disordered" evidence="3">
    <location>
        <begin position="1"/>
        <end position="29"/>
    </location>
</feature>